<evidence type="ECO:0000313" key="1">
    <source>
        <dbReference type="EMBL" id="QAA23114.1"/>
    </source>
</evidence>
<keyword evidence="2" id="KW-1185">Reference proteome</keyword>
<name>A0ABX5Q930_9BACL</name>
<accession>A0ABX5Q930</accession>
<dbReference type="EMBL" id="CP025688">
    <property type="protein sequence ID" value="QAA23114.1"/>
    <property type="molecule type" value="Genomic_DNA"/>
</dbReference>
<dbReference type="Proteomes" id="UP000285882">
    <property type="component" value="Chromosome"/>
</dbReference>
<reference evidence="1 2" key="1">
    <citation type="submission" date="2018-01" db="EMBL/GenBank/DDBJ databases">
        <title>Complete genome sequencing of Sporolactobacillus terrae DLG3.</title>
        <authorList>
            <person name="Nam Y.-D."/>
            <person name="Kang J."/>
            <person name="Chung W.-H."/>
        </authorList>
    </citation>
    <scope>NUCLEOTIDE SEQUENCE [LARGE SCALE GENOMIC DNA]</scope>
    <source>
        <strain evidence="1 2">DLG3</strain>
    </source>
</reference>
<protein>
    <submittedName>
        <fullName evidence="1">Uncharacterized protein</fullName>
    </submittedName>
</protein>
<organism evidence="1 2">
    <name type="scientific">Sporolactobacillus terrae</name>
    <dbReference type="NCBI Taxonomy" id="269673"/>
    <lineage>
        <taxon>Bacteria</taxon>
        <taxon>Bacillati</taxon>
        <taxon>Bacillota</taxon>
        <taxon>Bacilli</taxon>
        <taxon>Bacillales</taxon>
        <taxon>Sporolactobacillaceae</taxon>
        <taxon>Sporolactobacillus</taxon>
    </lineage>
</organism>
<sequence>MSFVHKVMNKARMEGGSKDRAYFARHFRHIYVRRDLLCVGISNEKIFFDLTLSAIQLILK</sequence>
<proteinExistence type="predicted"/>
<evidence type="ECO:0000313" key="2">
    <source>
        <dbReference type="Proteomes" id="UP000285882"/>
    </source>
</evidence>
<gene>
    <name evidence="1" type="ORF">C0674_11000</name>
</gene>